<dbReference type="Pfam" id="PF03937">
    <property type="entry name" value="Sdh5"/>
    <property type="match status" value="1"/>
</dbReference>
<dbReference type="Proteomes" id="UP000092716">
    <property type="component" value="Chromosome 12"/>
</dbReference>
<sequence>MVRLNAHEMTLFNLLRSPLIVPHPSLPSFRLFTTVQLYKPSKFKRITRNLYFRKKLFKLLTTKQCSEEVVKRSNKVKRKADDEAVFYNDIVDYPTRKRRIYRNNKFGLDDKVKIKNGEKPSFEKVLFKCTTLGYIELQHIMSTFVSHEKNTFTGEDICALDNFLSLPEKEILDYLNGDELVLQDHLDASVIKRLLRFVHVNHPHL</sequence>
<dbReference type="InterPro" id="IPR036714">
    <property type="entry name" value="SDH_sf"/>
</dbReference>
<keyword evidence="3" id="KW-1185">Reference proteome</keyword>
<dbReference type="InterPro" id="IPR005631">
    <property type="entry name" value="SDH"/>
</dbReference>
<evidence type="ECO:0000313" key="3">
    <source>
        <dbReference type="Proteomes" id="UP000092716"/>
    </source>
</evidence>
<keyword evidence="1" id="KW-0143">Chaperone</keyword>
<dbReference type="OrthoDB" id="375552at2759"/>
<accession>A0A1B1E5L1</accession>
<organism evidence="2 3">
    <name type="scientific">Plasmodium coatneyi</name>
    <dbReference type="NCBI Taxonomy" id="208452"/>
    <lineage>
        <taxon>Eukaryota</taxon>
        <taxon>Sar</taxon>
        <taxon>Alveolata</taxon>
        <taxon>Apicomplexa</taxon>
        <taxon>Aconoidasida</taxon>
        <taxon>Haemosporida</taxon>
        <taxon>Plasmodiidae</taxon>
        <taxon>Plasmodium</taxon>
    </lineage>
</organism>
<protein>
    <submittedName>
        <fullName evidence="2">Uncharacterized protein</fullName>
    </submittedName>
</protein>
<evidence type="ECO:0000256" key="1">
    <source>
        <dbReference type="ARBA" id="ARBA00023186"/>
    </source>
</evidence>
<dbReference type="VEuPathDB" id="PlasmoDB:PCOAH_00038210"/>
<proteinExistence type="predicted"/>
<dbReference type="EMBL" id="CP016250">
    <property type="protein sequence ID" value="ANQ10059.1"/>
    <property type="molecule type" value="Genomic_DNA"/>
</dbReference>
<dbReference type="RefSeq" id="XP_019916754.1">
    <property type="nucleotide sequence ID" value="XM_020060612.1"/>
</dbReference>
<evidence type="ECO:0000313" key="2">
    <source>
        <dbReference type="EMBL" id="ANQ10059.1"/>
    </source>
</evidence>
<dbReference type="Gene3D" id="1.10.150.250">
    <property type="entry name" value="Flavinator of succinate dehydrogenase"/>
    <property type="match status" value="1"/>
</dbReference>
<reference evidence="3" key="1">
    <citation type="submission" date="2016-06" db="EMBL/GenBank/DDBJ databases">
        <title>First high quality genome sequence of Plasmodium coatneyi using continuous long reads from single molecule, real-time sequencing.</title>
        <authorList>
            <person name="Chien J.-T."/>
            <person name="Pakala S.B."/>
            <person name="Geraldo J.A."/>
            <person name="Lapp S.A."/>
            <person name="Barnwell J.W."/>
            <person name="Kissinger J.C."/>
            <person name="Galinski M.R."/>
            <person name="Humphrey J.C."/>
        </authorList>
    </citation>
    <scope>NUCLEOTIDE SEQUENCE [LARGE SCALE GENOMIC DNA]</scope>
    <source>
        <strain evidence="3">Hackeri</strain>
    </source>
</reference>
<gene>
    <name evidence="2" type="ORF">PCOAH_00038210</name>
</gene>
<name>A0A1B1E5L1_9APIC</name>
<dbReference type="KEGG" id="pcot:PCOAH_00038210"/>
<dbReference type="SUPFAM" id="SSF109910">
    <property type="entry name" value="YgfY-like"/>
    <property type="match status" value="1"/>
</dbReference>
<dbReference type="AlphaFoldDB" id="A0A1B1E5L1"/>
<dbReference type="GeneID" id="30910552"/>